<evidence type="ECO:0000256" key="3">
    <source>
        <dbReference type="SAM" id="SignalP"/>
    </source>
</evidence>
<dbReference type="CDD" id="cd13426">
    <property type="entry name" value="Peptidase_G1"/>
    <property type="match status" value="1"/>
</dbReference>
<dbReference type="Pfam" id="PF01828">
    <property type="entry name" value="Peptidase_A4"/>
    <property type="match status" value="1"/>
</dbReference>
<organism evidence="4 5">
    <name type="scientific">Lasiosphaeris hirsuta</name>
    <dbReference type="NCBI Taxonomy" id="260670"/>
    <lineage>
        <taxon>Eukaryota</taxon>
        <taxon>Fungi</taxon>
        <taxon>Dikarya</taxon>
        <taxon>Ascomycota</taxon>
        <taxon>Pezizomycotina</taxon>
        <taxon>Sordariomycetes</taxon>
        <taxon>Sordariomycetidae</taxon>
        <taxon>Sordariales</taxon>
        <taxon>Lasiosphaeriaceae</taxon>
        <taxon>Lasiosphaeris</taxon>
    </lineage>
</organism>
<proteinExistence type="predicted"/>
<name>A0AA40A1Q5_9PEZI</name>
<evidence type="ECO:0000256" key="2">
    <source>
        <dbReference type="SAM" id="MobiDB-lite"/>
    </source>
</evidence>
<dbReference type="InterPro" id="IPR000250">
    <property type="entry name" value="Peptidase_G1"/>
</dbReference>
<dbReference type="PANTHER" id="PTHR37536:SF1">
    <property type="entry name" value="ASPERGILLOPEPSIN, PUTAITVE (AFU_ORTHOLOGUE AFUA_7G01200)"/>
    <property type="match status" value="1"/>
</dbReference>
<sequence>MKLLSSVFLVSALAAQQVLAELTFTVKATRNGKPVPASEIKLEPFQPSRNARTAQNSRVPPPSGNGKEKRTNPSSYSSNWCGSVNHATALNPIKKIHAYFQHPTCTKRTGVTTYPQAAAFWAGIDGDTYTSALLQSGTVCKIDNSTGIVRNEAWWQWYPSAAYTITSLPVAIDDWFEVTVEATTTTSGVITLENITQNLVYTITITGGTTLGRVDADWVVERPTVGGSPAGFAHFTDVWFQDAYATRTSGSLGILGANQYQILNSCSSAEYDDSNEVSWVP</sequence>
<dbReference type="GO" id="GO:0006508">
    <property type="term" value="P:proteolysis"/>
    <property type="evidence" value="ECO:0007669"/>
    <property type="project" value="InterPro"/>
</dbReference>
<feature type="active site" description="Proton acceptor" evidence="1">
    <location>
        <position position="221"/>
    </location>
</feature>
<dbReference type="EMBL" id="JAUKUA010000006">
    <property type="protein sequence ID" value="KAK0707639.1"/>
    <property type="molecule type" value="Genomic_DNA"/>
</dbReference>
<gene>
    <name evidence="4" type="ORF">B0H67DRAFT_496715</name>
</gene>
<dbReference type="GO" id="GO:0070007">
    <property type="term" value="F:glutamic-type endopeptidase activity"/>
    <property type="evidence" value="ECO:0007669"/>
    <property type="project" value="InterPro"/>
</dbReference>
<protein>
    <submittedName>
        <fullName evidence="4">Concanavalin A-like lectin/glucanase domain-containing protein</fullName>
    </submittedName>
</protein>
<dbReference type="PANTHER" id="PTHR37536">
    <property type="entry name" value="PUTATIVE (AFU_ORTHOLOGUE AFUA_3G02970)-RELATED"/>
    <property type="match status" value="1"/>
</dbReference>
<reference evidence="4" key="1">
    <citation type="submission" date="2023-06" db="EMBL/GenBank/DDBJ databases">
        <title>Genome-scale phylogeny and comparative genomics of the fungal order Sordariales.</title>
        <authorList>
            <consortium name="Lawrence Berkeley National Laboratory"/>
            <person name="Hensen N."/>
            <person name="Bonometti L."/>
            <person name="Westerberg I."/>
            <person name="Brannstrom I.O."/>
            <person name="Guillou S."/>
            <person name="Cros-Aarteil S."/>
            <person name="Calhoun S."/>
            <person name="Haridas S."/>
            <person name="Kuo A."/>
            <person name="Mondo S."/>
            <person name="Pangilinan J."/>
            <person name="Riley R."/>
            <person name="Labutti K."/>
            <person name="Andreopoulos B."/>
            <person name="Lipzen A."/>
            <person name="Chen C."/>
            <person name="Yanf M."/>
            <person name="Daum C."/>
            <person name="Ng V."/>
            <person name="Clum A."/>
            <person name="Steindorff A."/>
            <person name="Ohm R."/>
            <person name="Martin F."/>
            <person name="Silar P."/>
            <person name="Natvig D."/>
            <person name="Lalanne C."/>
            <person name="Gautier V."/>
            <person name="Ament-Velasquez S.L."/>
            <person name="Kruys A."/>
            <person name="Hutchinson M.I."/>
            <person name="Powell A.J."/>
            <person name="Barry K."/>
            <person name="Miller A.N."/>
            <person name="Grigoriev I.V."/>
            <person name="Debuchy R."/>
            <person name="Gladieux P."/>
            <person name="Thoren M.H."/>
            <person name="Johannesson H."/>
        </authorList>
    </citation>
    <scope>NUCLEOTIDE SEQUENCE</scope>
    <source>
        <strain evidence="4">SMH4607-1</strain>
    </source>
</reference>
<evidence type="ECO:0000313" key="4">
    <source>
        <dbReference type="EMBL" id="KAK0707639.1"/>
    </source>
</evidence>
<feature type="region of interest" description="Disordered" evidence="2">
    <location>
        <begin position="35"/>
        <end position="77"/>
    </location>
</feature>
<keyword evidence="5" id="KW-1185">Reference proteome</keyword>
<feature type="compositionally biased region" description="Polar residues" evidence="2">
    <location>
        <begin position="47"/>
        <end position="58"/>
    </location>
</feature>
<dbReference type="Proteomes" id="UP001172102">
    <property type="component" value="Unassembled WGS sequence"/>
</dbReference>
<evidence type="ECO:0000256" key="1">
    <source>
        <dbReference type="PIRSR" id="PIRSR600250-50"/>
    </source>
</evidence>
<dbReference type="Gene3D" id="2.60.120.700">
    <property type="entry name" value="Peptidase G1"/>
    <property type="match status" value="1"/>
</dbReference>
<feature type="chain" id="PRO_5041317758" evidence="3">
    <location>
        <begin position="21"/>
        <end position="281"/>
    </location>
</feature>
<dbReference type="AlphaFoldDB" id="A0AA40A1Q5"/>
<feature type="signal peptide" evidence="3">
    <location>
        <begin position="1"/>
        <end position="20"/>
    </location>
</feature>
<dbReference type="InterPro" id="IPR013320">
    <property type="entry name" value="ConA-like_dom_sf"/>
</dbReference>
<evidence type="ECO:0000313" key="5">
    <source>
        <dbReference type="Proteomes" id="UP001172102"/>
    </source>
</evidence>
<accession>A0AA40A1Q5</accession>
<comment type="caution">
    <text evidence="4">The sequence shown here is derived from an EMBL/GenBank/DDBJ whole genome shotgun (WGS) entry which is preliminary data.</text>
</comment>
<dbReference type="PRINTS" id="PR00977">
    <property type="entry name" value="SCYTLDPTASE"/>
</dbReference>
<dbReference type="InterPro" id="IPR038656">
    <property type="entry name" value="Peptidase_G1_sf"/>
</dbReference>
<keyword evidence="3" id="KW-0732">Signal</keyword>
<dbReference type="SUPFAM" id="SSF49899">
    <property type="entry name" value="Concanavalin A-like lectins/glucanases"/>
    <property type="match status" value="1"/>
</dbReference>